<name>A0A097IDL1_9CORY</name>
<dbReference type="EC" id="1.5.1.2" evidence="5 6"/>
<dbReference type="NCBIfam" id="TIGR00112">
    <property type="entry name" value="proC"/>
    <property type="match status" value="1"/>
</dbReference>
<keyword evidence="5" id="KW-0963">Cytoplasm</keyword>
<dbReference type="PIRSF" id="PIRSF000193">
    <property type="entry name" value="Pyrrol-5-carb_rd"/>
    <property type="match status" value="1"/>
</dbReference>
<dbReference type="SUPFAM" id="SSF48179">
    <property type="entry name" value="6-phosphogluconate dehydrogenase C-terminal domain-like"/>
    <property type="match status" value="1"/>
</dbReference>
<evidence type="ECO:0000259" key="9">
    <source>
        <dbReference type="Pfam" id="PF03807"/>
    </source>
</evidence>
<dbReference type="Pfam" id="PF14748">
    <property type="entry name" value="P5CR_dimer"/>
    <property type="match status" value="1"/>
</dbReference>
<organism evidence="11 12">
    <name type="scientific">Corynebacterium doosanense CAU 212 = DSM 45436</name>
    <dbReference type="NCBI Taxonomy" id="558173"/>
    <lineage>
        <taxon>Bacteria</taxon>
        <taxon>Bacillati</taxon>
        <taxon>Actinomycetota</taxon>
        <taxon>Actinomycetes</taxon>
        <taxon>Mycobacteriales</taxon>
        <taxon>Corynebacteriaceae</taxon>
        <taxon>Corynebacterium</taxon>
    </lineage>
</organism>
<dbReference type="RefSeq" id="WP_018021382.1">
    <property type="nucleotide sequence ID" value="NZ_AQUX01000002.1"/>
</dbReference>
<dbReference type="Proteomes" id="UP000029914">
    <property type="component" value="Chromosome"/>
</dbReference>
<evidence type="ECO:0000256" key="6">
    <source>
        <dbReference type="NCBIfam" id="TIGR00112"/>
    </source>
</evidence>
<keyword evidence="5 8" id="KW-0641">Proline biosynthesis</keyword>
<keyword evidence="2 5" id="KW-0521">NADP</keyword>
<keyword evidence="3 5" id="KW-0560">Oxidoreductase</keyword>
<evidence type="ECO:0000256" key="8">
    <source>
        <dbReference type="RuleBase" id="RU003903"/>
    </source>
</evidence>
<dbReference type="PANTHER" id="PTHR11645">
    <property type="entry name" value="PYRROLINE-5-CARBOXYLATE REDUCTASE"/>
    <property type="match status" value="1"/>
</dbReference>
<dbReference type="UniPathway" id="UPA00098">
    <property type="reaction ID" value="UER00361"/>
</dbReference>
<evidence type="ECO:0000256" key="1">
    <source>
        <dbReference type="ARBA" id="ARBA00005525"/>
    </source>
</evidence>
<dbReference type="InterPro" id="IPR029036">
    <property type="entry name" value="P5CR_dimer"/>
</dbReference>
<evidence type="ECO:0000313" key="12">
    <source>
        <dbReference type="Proteomes" id="UP000029914"/>
    </source>
</evidence>
<protein>
    <recommendedName>
        <fullName evidence="5 6">Pyrroline-5-carboxylate reductase</fullName>
        <shortName evidence="5">P5C reductase</shortName>
        <shortName evidence="5">P5CR</shortName>
        <ecNumber evidence="5 6">1.5.1.2</ecNumber>
    </recommendedName>
    <alternativeName>
        <fullName evidence="5">PCA reductase</fullName>
    </alternativeName>
</protein>
<dbReference type="Pfam" id="PF03807">
    <property type="entry name" value="F420_oxidored"/>
    <property type="match status" value="1"/>
</dbReference>
<evidence type="ECO:0000256" key="3">
    <source>
        <dbReference type="ARBA" id="ARBA00023002"/>
    </source>
</evidence>
<comment type="catalytic activity">
    <reaction evidence="5 8">
        <text>L-proline + NADP(+) = (S)-1-pyrroline-5-carboxylate + NADPH + 2 H(+)</text>
        <dbReference type="Rhea" id="RHEA:14109"/>
        <dbReference type="ChEBI" id="CHEBI:15378"/>
        <dbReference type="ChEBI" id="CHEBI:17388"/>
        <dbReference type="ChEBI" id="CHEBI:57783"/>
        <dbReference type="ChEBI" id="CHEBI:58349"/>
        <dbReference type="ChEBI" id="CHEBI:60039"/>
        <dbReference type="EC" id="1.5.1.2"/>
    </reaction>
</comment>
<dbReference type="EMBL" id="CP006764">
    <property type="protein sequence ID" value="AIT60221.1"/>
    <property type="molecule type" value="Genomic_DNA"/>
</dbReference>
<feature type="domain" description="Pyrroline-5-carboxylate reductase catalytic N-terminal" evidence="9">
    <location>
        <begin position="3"/>
        <end position="98"/>
    </location>
</feature>
<dbReference type="Gene3D" id="3.40.50.720">
    <property type="entry name" value="NAD(P)-binding Rossmann-like Domain"/>
    <property type="match status" value="1"/>
</dbReference>
<comment type="function">
    <text evidence="4 5">Catalyzes the reduction of 1-pyrroline-5-carboxylate (PCA) to L-proline.</text>
</comment>
<evidence type="ECO:0000313" key="11">
    <source>
        <dbReference type="EMBL" id="AIT60221.1"/>
    </source>
</evidence>
<evidence type="ECO:0000256" key="4">
    <source>
        <dbReference type="ARBA" id="ARBA00058118"/>
    </source>
</evidence>
<dbReference type="OrthoDB" id="9805754at2"/>
<dbReference type="HAMAP" id="MF_01925">
    <property type="entry name" value="P5C_reductase"/>
    <property type="match status" value="1"/>
</dbReference>
<dbReference type="STRING" id="558173.CDOO_02345"/>
<dbReference type="InterPro" id="IPR028939">
    <property type="entry name" value="P5C_Rdtase_cat_N"/>
</dbReference>
<dbReference type="PROSITE" id="PS00521">
    <property type="entry name" value="P5CR"/>
    <property type="match status" value="1"/>
</dbReference>
<comment type="subcellular location">
    <subcellularLocation>
        <location evidence="5">Cytoplasm</location>
    </subcellularLocation>
</comment>
<feature type="domain" description="Pyrroline-5-carboxylate reductase dimerisation" evidence="10">
    <location>
        <begin position="162"/>
        <end position="266"/>
    </location>
</feature>
<dbReference type="InterPro" id="IPR000304">
    <property type="entry name" value="Pyrroline-COOH_reductase"/>
</dbReference>
<evidence type="ECO:0000256" key="7">
    <source>
        <dbReference type="PIRSR" id="PIRSR000193-1"/>
    </source>
</evidence>
<dbReference type="PANTHER" id="PTHR11645:SF0">
    <property type="entry name" value="PYRROLINE-5-CARBOXYLATE REDUCTASE 3"/>
    <property type="match status" value="1"/>
</dbReference>
<dbReference type="AlphaFoldDB" id="A0A097IDL1"/>
<dbReference type="GO" id="GO:0004735">
    <property type="term" value="F:pyrroline-5-carboxylate reductase activity"/>
    <property type="evidence" value="ECO:0007669"/>
    <property type="project" value="UniProtKB-UniRule"/>
</dbReference>
<proteinExistence type="inferred from homology"/>
<keyword evidence="5 8" id="KW-0028">Amino-acid biosynthesis</keyword>
<keyword evidence="12" id="KW-1185">Reference proteome</keyword>
<evidence type="ECO:0000256" key="5">
    <source>
        <dbReference type="HAMAP-Rule" id="MF_01925"/>
    </source>
</evidence>
<dbReference type="GO" id="GO:0005737">
    <property type="term" value="C:cytoplasm"/>
    <property type="evidence" value="ECO:0007669"/>
    <property type="project" value="UniProtKB-SubCell"/>
</dbReference>
<dbReference type="GO" id="GO:0055129">
    <property type="term" value="P:L-proline biosynthetic process"/>
    <property type="evidence" value="ECO:0007669"/>
    <property type="project" value="UniProtKB-UniRule"/>
</dbReference>
<comment type="catalytic activity">
    <reaction evidence="5">
        <text>L-proline + NAD(+) = (S)-1-pyrroline-5-carboxylate + NADH + 2 H(+)</text>
        <dbReference type="Rhea" id="RHEA:14105"/>
        <dbReference type="ChEBI" id="CHEBI:15378"/>
        <dbReference type="ChEBI" id="CHEBI:17388"/>
        <dbReference type="ChEBI" id="CHEBI:57540"/>
        <dbReference type="ChEBI" id="CHEBI:57945"/>
        <dbReference type="ChEBI" id="CHEBI:60039"/>
        <dbReference type="EC" id="1.5.1.2"/>
    </reaction>
</comment>
<dbReference type="HOGENOM" id="CLU_042344_0_0_11"/>
<evidence type="ECO:0000259" key="10">
    <source>
        <dbReference type="Pfam" id="PF14748"/>
    </source>
</evidence>
<feature type="binding site" evidence="7">
    <location>
        <position position="55"/>
    </location>
    <ligand>
        <name>NADPH</name>
        <dbReference type="ChEBI" id="CHEBI:57783"/>
    </ligand>
</feature>
<accession>A0A097IDL1</accession>
<dbReference type="InterPro" id="IPR036291">
    <property type="entry name" value="NAD(P)-bd_dom_sf"/>
</dbReference>
<dbReference type="eggNOG" id="COG0345">
    <property type="taxonomic scope" value="Bacteria"/>
</dbReference>
<evidence type="ECO:0000256" key="2">
    <source>
        <dbReference type="ARBA" id="ARBA00022857"/>
    </source>
</evidence>
<dbReference type="Gene3D" id="1.10.3730.10">
    <property type="entry name" value="ProC C-terminal domain-like"/>
    <property type="match status" value="1"/>
</dbReference>
<comment type="similarity">
    <text evidence="1 5 8">Belongs to the pyrroline-5-carboxylate reductase family.</text>
</comment>
<dbReference type="InterPro" id="IPR008927">
    <property type="entry name" value="6-PGluconate_DH-like_C_sf"/>
</dbReference>
<dbReference type="FunFam" id="1.10.3730.10:FF:000001">
    <property type="entry name" value="Pyrroline-5-carboxylate reductase"/>
    <property type="match status" value="1"/>
</dbReference>
<dbReference type="KEGG" id="cdo:CDOO_02345"/>
<gene>
    <name evidence="5" type="primary">proC</name>
    <name evidence="11" type="ORF">CDOO_02345</name>
</gene>
<dbReference type="InterPro" id="IPR053790">
    <property type="entry name" value="P5CR-like_CS"/>
</dbReference>
<dbReference type="SUPFAM" id="SSF51735">
    <property type="entry name" value="NAD(P)-binding Rossmann-fold domains"/>
    <property type="match status" value="1"/>
</dbReference>
<comment type="pathway">
    <text evidence="5 8">Amino-acid biosynthesis; L-proline biosynthesis; L-proline from L-glutamate 5-semialdehyde: step 1/1.</text>
</comment>
<sequence>MSTIAIIGGGNIGEALISGLLAADRDPQSIIATNRTRSRSEYLEKTYGIRTTDDNQAAADGADYIFLCVKPPQIVPLLGELSETIDQSGSSIVVSLASGVTTSAMEDALSAGSPVVRVMPNTPMLIGKGLSACAAGRFVTEDQMDAVSELLGAVGDVVVVGEDDMDVVSAVSGAGPAYYFLMTEALIEAGVQQGLKRDVATKLARSVAAGAGALLETSEDEPAKLRANISSPGGVTIAALRELEESGLRGAFFRAIEISAQRSAELGAPSTTSDGDH</sequence>
<reference evidence="11 12" key="1">
    <citation type="submission" date="2013-09" db="EMBL/GenBank/DDBJ databases">
        <title>Complete genome sequence of Corynebacterium doosanense CAU 212(T) (=DSM 45436(T)), isolated from activated sludge.</title>
        <authorList>
            <person name="Schaffert L."/>
            <person name="Albersmeier A."/>
            <person name="Kalinowski J."/>
            <person name="Ruckert C."/>
        </authorList>
    </citation>
    <scope>NUCLEOTIDE SEQUENCE [LARGE SCALE GENOMIC DNA]</scope>
    <source>
        <strain evidence="11 12">CAU 212</strain>
    </source>
</reference>